<evidence type="ECO:0000313" key="3">
    <source>
        <dbReference type="Proteomes" id="UP000789405"/>
    </source>
</evidence>
<protein>
    <submittedName>
        <fullName evidence="2">10878_t:CDS:1</fullName>
    </submittedName>
</protein>
<dbReference type="Proteomes" id="UP000789405">
    <property type="component" value="Unassembled WGS sequence"/>
</dbReference>
<comment type="caution">
    <text evidence="2">The sequence shown here is derived from an EMBL/GenBank/DDBJ whole genome shotgun (WGS) entry which is preliminary data.</text>
</comment>
<accession>A0A9N9HRM9</accession>
<dbReference type="EMBL" id="CAJVPY010008883">
    <property type="protein sequence ID" value="CAG8701928.1"/>
    <property type="molecule type" value="Genomic_DNA"/>
</dbReference>
<reference evidence="2" key="1">
    <citation type="submission" date="2021-06" db="EMBL/GenBank/DDBJ databases">
        <authorList>
            <person name="Kallberg Y."/>
            <person name="Tangrot J."/>
            <person name="Rosling A."/>
        </authorList>
    </citation>
    <scope>NUCLEOTIDE SEQUENCE</scope>
    <source>
        <strain evidence="2">MA453B</strain>
    </source>
</reference>
<sequence length="111" mass="12574">MILFVSLLSGKKITLKVFGTDTVMSVKQKIQDKEGTMYLFSCMNLFVVLPDGKTTTLQVFEDDTVESVKKKLFDKEVLNEDQKKLHEYNVPNEGKMYMTLRLLGGSGVDQS</sequence>
<dbReference type="SUPFAM" id="SSF54236">
    <property type="entry name" value="Ubiquitin-like"/>
    <property type="match status" value="2"/>
</dbReference>
<evidence type="ECO:0000259" key="1">
    <source>
        <dbReference type="PROSITE" id="PS50053"/>
    </source>
</evidence>
<dbReference type="PROSITE" id="PS50053">
    <property type="entry name" value="UBIQUITIN_2"/>
    <property type="match status" value="1"/>
</dbReference>
<organism evidence="2 3">
    <name type="scientific">Dentiscutata erythropus</name>
    <dbReference type="NCBI Taxonomy" id="1348616"/>
    <lineage>
        <taxon>Eukaryota</taxon>
        <taxon>Fungi</taxon>
        <taxon>Fungi incertae sedis</taxon>
        <taxon>Mucoromycota</taxon>
        <taxon>Glomeromycotina</taxon>
        <taxon>Glomeromycetes</taxon>
        <taxon>Diversisporales</taxon>
        <taxon>Gigasporaceae</taxon>
        <taxon>Dentiscutata</taxon>
    </lineage>
</organism>
<dbReference type="AlphaFoldDB" id="A0A9N9HRM9"/>
<dbReference type="Gene3D" id="3.10.20.90">
    <property type="entry name" value="Phosphatidylinositol 3-kinase Catalytic Subunit, Chain A, domain 1"/>
    <property type="match status" value="2"/>
</dbReference>
<dbReference type="OrthoDB" id="428577at2759"/>
<dbReference type="PANTHER" id="PTHR10666">
    <property type="entry name" value="UBIQUITIN"/>
    <property type="match status" value="1"/>
</dbReference>
<keyword evidence="3" id="KW-1185">Reference proteome</keyword>
<dbReference type="Pfam" id="PF00240">
    <property type="entry name" value="ubiquitin"/>
    <property type="match status" value="1"/>
</dbReference>
<feature type="domain" description="Ubiquitin-like" evidence="1">
    <location>
        <begin position="1"/>
        <end position="105"/>
    </location>
</feature>
<dbReference type="InterPro" id="IPR050158">
    <property type="entry name" value="Ubiquitin_ubiquitin-like"/>
</dbReference>
<dbReference type="InterPro" id="IPR029071">
    <property type="entry name" value="Ubiquitin-like_domsf"/>
</dbReference>
<proteinExistence type="predicted"/>
<evidence type="ECO:0000313" key="2">
    <source>
        <dbReference type="EMBL" id="CAG8701928.1"/>
    </source>
</evidence>
<name>A0A9N9HRM9_9GLOM</name>
<gene>
    <name evidence="2" type="ORF">DERYTH_LOCUS13043</name>
</gene>
<dbReference type="InterPro" id="IPR000626">
    <property type="entry name" value="Ubiquitin-like_dom"/>
</dbReference>